<dbReference type="Pfam" id="PF18821">
    <property type="entry name" value="LPD7"/>
    <property type="match status" value="1"/>
</dbReference>
<geneLocation type="plasmid" evidence="4">
    <name>ppd885-27</name>
</geneLocation>
<evidence type="ECO:0000259" key="2">
    <source>
        <dbReference type="Pfam" id="PF18821"/>
    </source>
</evidence>
<reference evidence="3 4" key="1">
    <citation type="submission" date="2017-05" db="EMBL/GenBank/DDBJ databases">
        <authorList>
            <person name="Blom J."/>
        </authorList>
    </citation>
    <scope>NUCLEOTIDE SEQUENCE [LARGE SCALE GENOMIC DNA]</scope>
    <source>
        <strain evidence="3">PD885</strain>
        <plasmid evidence="4">ppd885-27</plasmid>
    </source>
</reference>
<name>A0ABY1RVF8_9XANT</name>
<feature type="compositionally biased region" description="Low complexity" evidence="1">
    <location>
        <begin position="359"/>
        <end position="373"/>
    </location>
</feature>
<feature type="region of interest" description="Disordered" evidence="1">
    <location>
        <begin position="621"/>
        <end position="649"/>
    </location>
</feature>
<feature type="region of interest" description="Disordered" evidence="1">
    <location>
        <begin position="347"/>
        <end position="385"/>
    </location>
</feature>
<dbReference type="RefSeq" id="WP_108862514.1">
    <property type="nucleotide sequence ID" value="NZ_CP127380.1"/>
</dbReference>
<protein>
    <recommendedName>
        <fullName evidence="2">Large polyvalent protein-associated domain-containing protein</fullName>
    </recommendedName>
</protein>
<evidence type="ECO:0000313" key="3">
    <source>
        <dbReference type="EMBL" id="SMR01294.1"/>
    </source>
</evidence>
<evidence type="ECO:0000313" key="4">
    <source>
        <dbReference type="Proteomes" id="UP000195877"/>
    </source>
</evidence>
<evidence type="ECO:0000256" key="1">
    <source>
        <dbReference type="SAM" id="MobiDB-lite"/>
    </source>
</evidence>
<feature type="compositionally biased region" description="Basic and acidic residues" evidence="1">
    <location>
        <begin position="779"/>
        <end position="788"/>
    </location>
</feature>
<feature type="region of interest" description="Disordered" evidence="1">
    <location>
        <begin position="513"/>
        <end position="545"/>
    </location>
</feature>
<accession>A0ABY1RVF8</accession>
<feature type="region of interest" description="Disordered" evidence="1">
    <location>
        <begin position="749"/>
        <end position="788"/>
    </location>
</feature>
<sequence>MLIRVRGGEAGIREYLEEGRKDGRDYNRAELDERVILAGDLKLTDAIINSIDKQGERYLHITLAFKEDEISPELLQSISDEFRRFSMTAYDLDEYNFYAEAHLPRLKSYTNQKTGDFIERKPHIHIVIPEYNLLSQRNLNPFGKVDQQTKFLEAFQEHINAKYGLASPKDNRRLEFTDESAMIARYKGDYFKGANHELKERILSLVLDQRVTDFEQFRAVVAEYGGIKTRNAGTAGEYLNVKPEGAAKGINLKDHVFSREFIELPANEKRRRLAGELRQGYEDAQAPRPASADIADRLKEWHEVRAAELKYLNSGSRKAYAAYREADHEQRRAMLTERAASFYAKHRAAQEIERPEPQTPARAQPARDPARLPSPTKERDGRPADTVVGQRIAERHEAATRSQDAGQGEFDTIKRELDAARLLATVSRTNGVMPGKYEVTKAKDGSDRIRCGRRNLNVTDFLTQELHLPWREAAPILRTTYAEQQGREVQQPARSAPRRDLWADYRGEWQPQQRERREQDWQTQKQREQERLTEQRRQYQAERRAIQNDSTIKAPDRKAALSLVRMEKVRRDLALREQIEAERTELNARYRMKPAEQYRAYLAERAGRGDADALAELRRQRVAQPQPTTRERIEDGDGRHPEAAPIRKPAAPAGYKVDQEGNVTYYDQQRRTMFTDTGPAVEFSQIERDTLETGLRLALLKFGPAIRLRGGDEAYRHAMADIAADKGLYVEFSEKGLQERYEQRREEIKAGRTYIAQPDRAQGSSGRTTQPEQGQEPQRPPRDTDRSR</sequence>
<dbReference type="EMBL" id="LT853884">
    <property type="protein sequence ID" value="SMR01294.1"/>
    <property type="molecule type" value="Genomic_DNA"/>
</dbReference>
<dbReference type="Proteomes" id="UP000195877">
    <property type="component" value="Plasmid pPD885-27"/>
</dbReference>
<keyword evidence="4" id="KW-1185">Reference proteome</keyword>
<dbReference type="InterPro" id="IPR040677">
    <property type="entry name" value="LPD7"/>
</dbReference>
<feature type="domain" description="Large polyvalent protein-associated" evidence="2">
    <location>
        <begin position="656"/>
        <end position="745"/>
    </location>
</feature>
<proteinExistence type="predicted"/>
<keyword evidence="3" id="KW-0614">Plasmid</keyword>
<organism evidence="3 4">
    <name type="scientific">Xanthomonas fragariae</name>
    <dbReference type="NCBI Taxonomy" id="48664"/>
    <lineage>
        <taxon>Bacteria</taxon>
        <taxon>Pseudomonadati</taxon>
        <taxon>Pseudomonadota</taxon>
        <taxon>Gammaproteobacteria</taxon>
        <taxon>Lysobacterales</taxon>
        <taxon>Lysobacteraceae</taxon>
        <taxon>Xanthomonas</taxon>
    </lineage>
</organism>
<dbReference type="GeneID" id="61896279"/>
<feature type="compositionally biased region" description="Basic and acidic residues" evidence="1">
    <location>
        <begin position="629"/>
        <end position="642"/>
    </location>
</feature>
<gene>
    <name evidence="3" type="ORF">PD885_04113</name>
</gene>